<gene>
    <name evidence="3" type="ORF">EDD78_10811</name>
</gene>
<dbReference type="RefSeq" id="WP_132084772.1">
    <property type="nucleotide sequence ID" value="NZ_SLUK01000008.1"/>
</dbReference>
<dbReference type="InterPro" id="IPR013486">
    <property type="entry name" value="SpoIID/LytB"/>
</dbReference>
<dbReference type="Pfam" id="PF08486">
    <property type="entry name" value="SpoIID"/>
    <property type="match status" value="1"/>
</dbReference>
<proteinExistence type="predicted"/>
<feature type="compositionally biased region" description="Low complexity" evidence="1">
    <location>
        <begin position="31"/>
        <end position="43"/>
    </location>
</feature>
<dbReference type="NCBIfam" id="TIGR02669">
    <property type="entry name" value="SpoIID_LytB"/>
    <property type="match status" value="1"/>
</dbReference>
<feature type="domain" description="Sporulation stage II protein D amidase enhancer LytB N-terminal" evidence="2">
    <location>
        <begin position="96"/>
        <end position="201"/>
    </location>
</feature>
<comment type="caution">
    <text evidence="3">The sequence shown here is derived from an EMBL/GenBank/DDBJ whole genome shotgun (WGS) entry which is preliminary data.</text>
</comment>
<name>A0A9X8UI70_9FIRM</name>
<evidence type="ECO:0000313" key="4">
    <source>
        <dbReference type="Proteomes" id="UP000294682"/>
    </source>
</evidence>
<dbReference type="InterPro" id="IPR013693">
    <property type="entry name" value="SpoIID/LytB_N"/>
</dbReference>
<dbReference type="Proteomes" id="UP000294682">
    <property type="component" value="Unassembled WGS sequence"/>
</dbReference>
<accession>A0A9X8UI70</accession>
<feature type="region of interest" description="Disordered" evidence="1">
    <location>
        <begin position="28"/>
        <end position="77"/>
    </location>
</feature>
<keyword evidence="4" id="KW-1185">Reference proteome</keyword>
<dbReference type="EMBL" id="SLUK01000008">
    <property type="protein sequence ID" value="TCL42700.1"/>
    <property type="molecule type" value="Genomic_DNA"/>
</dbReference>
<dbReference type="AlphaFoldDB" id="A0A9X8UI70"/>
<protein>
    <submittedName>
        <fullName evidence="3">Stage II sporulation protein D</fullName>
    </submittedName>
</protein>
<evidence type="ECO:0000256" key="1">
    <source>
        <dbReference type="SAM" id="MobiDB-lite"/>
    </source>
</evidence>
<feature type="compositionally biased region" description="Low complexity" evidence="1">
    <location>
        <begin position="62"/>
        <end position="76"/>
    </location>
</feature>
<dbReference type="InterPro" id="IPR014225">
    <property type="entry name" value="Spore_II_D_firmicutes"/>
</dbReference>
<dbReference type="GO" id="GO:0030435">
    <property type="term" value="P:sporulation resulting in formation of a cellular spore"/>
    <property type="evidence" value="ECO:0007669"/>
    <property type="project" value="InterPro"/>
</dbReference>
<reference evidence="3 4" key="1">
    <citation type="submission" date="2019-03" db="EMBL/GenBank/DDBJ databases">
        <title>Genomic Encyclopedia of Type Strains, Phase IV (KMG-IV): sequencing the most valuable type-strain genomes for metagenomic binning, comparative biology and taxonomic classification.</title>
        <authorList>
            <person name="Goeker M."/>
        </authorList>
    </citation>
    <scope>NUCLEOTIDE SEQUENCE [LARGE SCALE GENOMIC DNA]</scope>
    <source>
        <strain evidence="3 4">DSM 100433</strain>
    </source>
</reference>
<evidence type="ECO:0000313" key="3">
    <source>
        <dbReference type="EMBL" id="TCL42700.1"/>
    </source>
</evidence>
<dbReference type="NCBIfam" id="TIGR02870">
    <property type="entry name" value="spore_II_D"/>
    <property type="match status" value="1"/>
</dbReference>
<feature type="compositionally biased region" description="Polar residues" evidence="1">
    <location>
        <begin position="48"/>
        <end position="61"/>
    </location>
</feature>
<evidence type="ECO:0000259" key="2">
    <source>
        <dbReference type="Pfam" id="PF08486"/>
    </source>
</evidence>
<sequence length="369" mass="40212">MKYYLFLFGLLAAVMVLLPLLSLPKQSGEVSAPPAASSEQPAPRARISSGSQAPDQSEKSPASSQQEEQPAKEAAALPISRVEALSEPVKLFDSATGRVVTMSQQEYVLGAVCSEMPPQFHPEALKAQAVAAHSYLLRCKEQESRAPTERLRGAYLEINTENREGYVSEATAREMYGDHFDVYYPAVKEAVQQVENQILVYDDEPIVAAYHSMSGGMTEAASNVWTGSADYLVPVSSPGDRLAPDYETTETFPADQVASVLKTLYPGIELPQDPSGWFTDITRSDSGYITEIQIGETTVAGQPLRMALGLRSTNAKISYQDGSFSFTVTGYGHGVGMSQYGADYMARQGSDYREILAHYYQGADLVRIK</sequence>
<organism evidence="3 4">
    <name type="scientific">Harryflintia acetispora</name>
    <dbReference type="NCBI Taxonomy" id="1849041"/>
    <lineage>
        <taxon>Bacteria</taxon>
        <taxon>Bacillati</taxon>
        <taxon>Bacillota</taxon>
        <taxon>Clostridia</taxon>
        <taxon>Eubacteriales</taxon>
        <taxon>Oscillospiraceae</taxon>
        <taxon>Harryflintia</taxon>
    </lineage>
</organism>